<evidence type="ECO:0000256" key="8">
    <source>
        <dbReference type="ARBA" id="ARBA00023264"/>
    </source>
</evidence>
<keyword evidence="8" id="KW-1208">Phospholipid metabolism</keyword>
<evidence type="ECO:0000256" key="3">
    <source>
        <dbReference type="ARBA" id="ARBA00022490"/>
    </source>
</evidence>
<comment type="subunit">
    <text evidence="10">Homodimer. Probably interacts with PlsY.</text>
</comment>
<sequence length="247" mass="26112">AAVSAGHTGAMVAAATIRLRTLPGISRPGIATVMPTETNLFILLDAGANLDARPEHLLDYALMGSIYSEEILGYKKPKVGLLSIGSEDAKGNTLTKEGFKLLSAAPIHFVGNIEGRDLFERPVEVVVCDGFVGNVVLKTSESIASAIFSWLKHEIQKTPIRMAGAWLARAAFKAIKKKTSYEEYGGSLLLGVNGICVIAHGSSSVKAIRNAVRVAVEAIEHGVNDRIIRAAEIAGAHKESQADAIAA</sequence>
<keyword evidence="7" id="KW-0594">Phospholipid biosynthesis</keyword>
<dbReference type="PANTHER" id="PTHR30100">
    <property type="entry name" value="FATTY ACID/PHOSPHOLIPID SYNTHESIS PROTEIN PLSX"/>
    <property type="match status" value="1"/>
</dbReference>
<evidence type="ECO:0000313" key="11">
    <source>
        <dbReference type="EMBL" id="KRP31588.1"/>
    </source>
</evidence>
<dbReference type="SUPFAM" id="SSF53659">
    <property type="entry name" value="Isocitrate/Isopropylmalate dehydrogenase-like"/>
    <property type="match status" value="1"/>
</dbReference>
<gene>
    <name evidence="11" type="ORF">ABS32_06800</name>
</gene>
<evidence type="ECO:0000256" key="9">
    <source>
        <dbReference type="ARBA" id="ARBA00024069"/>
    </source>
</evidence>
<dbReference type="GO" id="GO:0006633">
    <property type="term" value="P:fatty acid biosynthetic process"/>
    <property type="evidence" value="ECO:0007669"/>
    <property type="project" value="InterPro"/>
</dbReference>
<evidence type="ECO:0000256" key="4">
    <source>
        <dbReference type="ARBA" id="ARBA00022516"/>
    </source>
</evidence>
<dbReference type="Proteomes" id="UP000051557">
    <property type="component" value="Unassembled WGS sequence"/>
</dbReference>
<reference evidence="11 12" key="1">
    <citation type="submission" date="2015-10" db="EMBL/GenBank/DDBJ databases">
        <title>Metagenome-Assembled Genomes uncover a global brackish microbiome.</title>
        <authorList>
            <person name="Hugerth L.W."/>
            <person name="Larsson J."/>
            <person name="Alneberg J."/>
            <person name="Lindh M.V."/>
            <person name="Legrand C."/>
            <person name="Pinhassi J."/>
            <person name="Andersson A.F."/>
        </authorList>
    </citation>
    <scope>NUCLEOTIDE SEQUENCE [LARGE SCALE GENOMIC DNA]</scope>
    <source>
        <strain evidence="11">BACL9 MAG-120820-bin42</strain>
    </source>
</reference>
<keyword evidence="5" id="KW-0808">Transferase</keyword>
<comment type="subcellular location">
    <subcellularLocation>
        <location evidence="2">Cytoplasm</location>
    </subcellularLocation>
</comment>
<organism evidence="11 12">
    <name type="scientific">Verrucomicrobia subdivision 6 bacterium BACL9 MAG-120820-bin42</name>
    <dbReference type="NCBI Taxonomy" id="1655634"/>
    <lineage>
        <taxon>Bacteria</taxon>
        <taxon>Pseudomonadati</taxon>
        <taxon>Verrucomicrobiota</taxon>
        <taxon>Verrucomicrobiia</taxon>
        <taxon>Verrucomicrobiales</taxon>
        <taxon>Verrucomicrobia subdivision 6</taxon>
    </lineage>
</organism>
<evidence type="ECO:0000313" key="12">
    <source>
        <dbReference type="Proteomes" id="UP000051557"/>
    </source>
</evidence>
<evidence type="ECO:0000256" key="6">
    <source>
        <dbReference type="ARBA" id="ARBA00023098"/>
    </source>
</evidence>
<keyword evidence="6" id="KW-0443">Lipid metabolism</keyword>
<evidence type="ECO:0000256" key="2">
    <source>
        <dbReference type="ARBA" id="ARBA00004496"/>
    </source>
</evidence>
<accession>A0A0R2XAV7</accession>
<dbReference type="GO" id="GO:0005737">
    <property type="term" value="C:cytoplasm"/>
    <property type="evidence" value="ECO:0007669"/>
    <property type="project" value="UniProtKB-SubCell"/>
</dbReference>
<proteinExistence type="inferred from homology"/>
<evidence type="ECO:0000256" key="5">
    <source>
        <dbReference type="ARBA" id="ARBA00022679"/>
    </source>
</evidence>
<dbReference type="Pfam" id="PF02504">
    <property type="entry name" value="FA_synthesis"/>
    <property type="match status" value="1"/>
</dbReference>
<dbReference type="InterPro" id="IPR003664">
    <property type="entry name" value="FA_synthesis"/>
</dbReference>
<keyword evidence="3" id="KW-0963">Cytoplasm</keyword>
<dbReference type="GO" id="GO:0008654">
    <property type="term" value="P:phospholipid biosynthetic process"/>
    <property type="evidence" value="ECO:0007669"/>
    <property type="project" value="UniProtKB-KW"/>
</dbReference>
<comment type="caution">
    <text evidence="11">The sequence shown here is derived from an EMBL/GenBank/DDBJ whole genome shotgun (WGS) entry which is preliminary data.</text>
</comment>
<dbReference type="AlphaFoldDB" id="A0A0R2XAV7"/>
<dbReference type="GO" id="GO:0043811">
    <property type="term" value="F:phosphate:acyl-[acyl carrier protein] acyltransferase activity"/>
    <property type="evidence" value="ECO:0007669"/>
    <property type="project" value="UniProtKB-EC"/>
</dbReference>
<dbReference type="InterPro" id="IPR012281">
    <property type="entry name" value="Phospholipid_synth_PlsX-like"/>
</dbReference>
<dbReference type="EMBL" id="LIDM01000304">
    <property type="protein sequence ID" value="KRP31588.1"/>
    <property type="molecule type" value="Genomic_DNA"/>
</dbReference>
<evidence type="ECO:0000256" key="1">
    <source>
        <dbReference type="ARBA" id="ARBA00001232"/>
    </source>
</evidence>
<evidence type="ECO:0000256" key="10">
    <source>
        <dbReference type="ARBA" id="ARBA00046608"/>
    </source>
</evidence>
<evidence type="ECO:0000256" key="7">
    <source>
        <dbReference type="ARBA" id="ARBA00023209"/>
    </source>
</evidence>
<dbReference type="EC" id="2.3.1.274" evidence="9"/>
<dbReference type="NCBIfam" id="TIGR00182">
    <property type="entry name" value="plsX"/>
    <property type="match status" value="1"/>
</dbReference>
<keyword evidence="4" id="KW-0444">Lipid biosynthesis</keyword>
<protein>
    <recommendedName>
        <fullName evidence="9">phosphate acyltransferase</fullName>
        <ecNumber evidence="9">2.3.1.274</ecNumber>
    </recommendedName>
</protein>
<dbReference type="PANTHER" id="PTHR30100:SF1">
    <property type="entry name" value="PHOSPHATE ACYLTRANSFERASE"/>
    <property type="match status" value="1"/>
</dbReference>
<dbReference type="Gene3D" id="3.40.718.10">
    <property type="entry name" value="Isopropylmalate Dehydrogenase"/>
    <property type="match status" value="1"/>
</dbReference>
<feature type="non-terminal residue" evidence="11">
    <location>
        <position position="1"/>
    </location>
</feature>
<name>A0A0R2XAV7_9BACT</name>
<dbReference type="HAMAP" id="MF_00019">
    <property type="entry name" value="PlsX"/>
    <property type="match status" value="1"/>
</dbReference>
<comment type="catalytic activity">
    <reaction evidence="1">
        <text>a fatty acyl-[ACP] + phosphate = an acyl phosphate + holo-[ACP]</text>
        <dbReference type="Rhea" id="RHEA:42292"/>
        <dbReference type="Rhea" id="RHEA-COMP:9685"/>
        <dbReference type="Rhea" id="RHEA-COMP:14125"/>
        <dbReference type="ChEBI" id="CHEBI:43474"/>
        <dbReference type="ChEBI" id="CHEBI:59918"/>
        <dbReference type="ChEBI" id="CHEBI:64479"/>
        <dbReference type="ChEBI" id="CHEBI:138651"/>
        <dbReference type="EC" id="2.3.1.274"/>
    </reaction>
</comment>